<comment type="caution">
    <text evidence="3">The sequence shown here is derived from an EMBL/GenBank/DDBJ whole genome shotgun (WGS) entry which is preliminary data.</text>
</comment>
<dbReference type="AlphaFoldDB" id="A0A420B7B6"/>
<dbReference type="InterPro" id="IPR051218">
    <property type="entry name" value="Sec_MonoDiacylglyc_Lipase"/>
</dbReference>
<name>A0A420B7B6_SPHD1</name>
<gene>
    <name evidence="3" type="ORF">DFQ12_2886</name>
</gene>
<dbReference type="PANTHER" id="PTHR45856">
    <property type="entry name" value="ALPHA/BETA-HYDROLASES SUPERFAMILY PROTEIN"/>
    <property type="match status" value="1"/>
</dbReference>
<dbReference type="GO" id="GO:0006629">
    <property type="term" value="P:lipid metabolic process"/>
    <property type="evidence" value="ECO:0007669"/>
    <property type="project" value="InterPro"/>
</dbReference>
<dbReference type="OrthoDB" id="927373at2"/>
<feature type="domain" description="Fungal lipase-type" evidence="2">
    <location>
        <begin position="87"/>
        <end position="239"/>
    </location>
</feature>
<dbReference type="RefSeq" id="WP_120259666.1">
    <property type="nucleotide sequence ID" value="NZ_RAPY01000002.1"/>
</dbReference>
<feature type="signal peptide" evidence="1">
    <location>
        <begin position="1"/>
        <end position="19"/>
    </location>
</feature>
<dbReference type="CDD" id="cd00519">
    <property type="entry name" value="Lipase_3"/>
    <property type="match status" value="1"/>
</dbReference>
<evidence type="ECO:0000313" key="4">
    <source>
        <dbReference type="Proteomes" id="UP000286246"/>
    </source>
</evidence>
<organism evidence="3 4">
    <name type="scientific">Sphingobacterium detergens</name>
    <dbReference type="NCBI Taxonomy" id="1145106"/>
    <lineage>
        <taxon>Bacteria</taxon>
        <taxon>Pseudomonadati</taxon>
        <taxon>Bacteroidota</taxon>
        <taxon>Sphingobacteriia</taxon>
        <taxon>Sphingobacteriales</taxon>
        <taxon>Sphingobacteriaceae</taxon>
        <taxon>Sphingobacterium</taxon>
    </lineage>
</organism>
<dbReference type="Pfam" id="PF01764">
    <property type="entry name" value="Lipase_3"/>
    <property type="match status" value="1"/>
</dbReference>
<reference evidence="3 4" key="1">
    <citation type="submission" date="2018-09" db="EMBL/GenBank/DDBJ databases">
        <title>Genomic Encyclopedia of Type Strains, Phase III (KMG-III): the genomes of soil and plant-associated and newly described type strains.</title>
        <authorList>
            <person name="Whitman W."/>
        </authorList>
    </citation>
    <scope>NUCLEOTIDE SEQUENCE [LARGE SCALE GENOMIC DNA]</scope>
    <source>
        <strain evidence="3 4">CECT 7938</strain>
    </source>
</reference>
<evidence type="ECO:0000313" key="3">
    <source>
        <dbReference type="EMBL" id="RKE52644.1"/>
    </source>
</evidence>
<protein>
    <submittedName>
        <fullName evidence="3">Lipase (Class 3)</fullName>
    </submittedName>
</protein>
<evidence type="ECO:0000259" key="2">
    <source>
        <dbReference type="Pfam" id="PF01764"/>
    </source>
</evidence>
<dbReference type="InterPro" id="IPR029058">
    <property type="entry name" value="AB_hydrolase_fold"/>
</dbReference>
<dbReference type="PANTHER" id="PTHR45856:SF24">
    <property type="entry name" value="FUNGAL LIPASE-LIKE DOMAIN-CONTAINING PROTEIN"/>
    <property type="match status" value="1"/>
</dbReference>
<dbReference type="InterPro" id="IPR002921">
    <property type="entry name" value="Fungal_lipase-type"/>
</dbReference>
<dbReference type="SUPFAM" id="SSF53474">
    <property type="entry name" value="alpha/beta-Hydrolases"/>
    <property type="match status" value="1"/>
</dbReference>
<sequence length="362" mass="41684">MIKYWLFSCLLFVATAVEAQRLNPGFNLPEYQEMLRVNAHIYEQDESDPSDIPAPEYSKLIYRSPAMGLNNLYELWQRDENTAIFCTRGSVDDNLSWLANLYAAMVPAIGKLEIDTNFVFDYKLSNDPNAAVHVGYLISTAFLSRDMLPKIDSLYQQGTKDILIVGHSQGGGISYLLTAYFYQLQDAGRLPKDIRFKTYCSAAPKPGNLYFAYEYETRSYGWAYQIVNPKDWVPQMPFTVQQLQDLPSRNPVTPIASTIKKQGLKKRIAFRMLKNPSQKAVVNYQKILGKQVSKMVKKYLPNFKEPTYFPSNDYVRTGTHVILTPDAEYFRMFDEQKSDEMMLHHSLKPYYRLALALKPTFP</sequence>
<feature type="chain" id="PRO_5019046776" evidence="1">
    <location>
        <begin position="20"/>
        <end position="362"/>
    </location>
</feature>
<dbReference type="Proteomes" id="UP000286246">
    <property type="component" value="Unassembled WGS sequence"/>
</dbReference>
<evidence type="ECO:0000256" key="1">
    <source>
        <dbReference type="SAM" id="SignalP"/>
    </source>
</evidence>
<dbReference type="EMBL" id="RAPY01000002">
    <property type="protein sequence ID" value="RKE52644.1"/>
    <property type="molecule type" value="Genomic_DNA"/>
</dbReference>
<accession>A0A420B7B6</accession>
<proteinExistence type="predicted"/>
<dbReference type="Gene3D" id="3.40.50.1820">
    <property type="entry name" value="alpha/beta hydrolase"/>
    <property type="match status" value="1"/>
</dbReference>
<keyword evidence="4" id="KW-1185">Reference proteome</keyword>
<keyword evidence="1" id="KW-0732">Signal</keyword>